<protein>
    <submittedName>
        <fullName evidence="1">Uncharacterized protein</fullName>
    </submittedName>
</protein>
<name>B9TKJ3_RICCO</name>
<evidence type="ECO:0000313" key="1">
    <source>
        <dbReference type="EMBL" id="EEF23622.1"/>
    </source>
</evidence>
<reference evidence="2" key="1">
    <citation type="journal article" date="2010" name="Nat. Biotechnol.">
        <title>Draft genome sequence of the oilseed species Ricinus communis.</title>
        <authorList>
            <person name="Chan A.P."/>
            <person name="Crabtree J."/>
            <person name="Zhao Q."/>
            <person name="Lorenzi H."/>
            <person name="Orvis J."/>
            <person name="Puiu D."/>
            <person name="Melake-Berhan A."/>
            <person name="Jones K.M."/>
            <person name="Redman J."/>
            <person name="Chen G."/>
            <person name="Cahoon E.B."/>
            <person name="Gedil M."/>
            <person name="Stanke M."/>
            <person name="Haas B.J."/>
            <person name="Wortman J.R."/>
            <person name="Fraser-Liggett C.M."/>
            <person name="Ravel J."/>
            <person name="Rabinowicz P.D."/>
        </authorList>
    </citation>
    <scope>NUCLEOTIDE SEQUENCE [LARGE SCALE GENOMIC DNA]</scope>
    <source>
        <strain evidence="2">cv. Hale</strain>
    </source>
</reference>
<dbReference type="AlphaFoldDB" id="B9TKJ3"/>
<keyword evidence="2" id="KW-1185">Reference proteome</keyword>
<organism evidence="1 2">
    <name type="scientific">Ricinus communis</name>
    <name type="common">Castor bean</name>
    <dbReference type="NCBI Taxonomy" id="3988"/>
    <lineage>
        <taxon>Eukaryota</taxon>
        <taxon>Viridiplantae</taxon>
        <taxon>Streptophyta</taxon>
        <taxon>Embryophyta</taxon>
        <taxon>Tracheophyta</taxon>
        <taxon>Spermatophyta</taxon>
        <taxon>Magnoliopsida</taxon>
        <taxon>eudicotyledons</taxon>
        <taxon>Gunneridae</taxon>
        <taxon>Pentapetalae</taxon>
        <taxon>rosids</taxon>
        <taxon>fabids</taxon>
        <taxon>Malpighiales</taxon>
        <taxon>Euphorbiaceae</taxon>
        <taxon>Acalyphoideae</taxon>
        <taxon>Acalypheae</taxon>
        <taxon>Ricinus</taxon>
    </lineage>
</organism>
<evidence type="ECO:0000313" key="2">
    <source>
        <dbReference type="Proteomes" id="UP000008311"/>
    </source>
</evidence>
<dbReference type="InParanoid" id="B9TKJ3"/>
<dbReference type="Proteomes" id="UP000008311">
    <property type="component" value="Unassembled WGS sequence"/>
</dbReference>
<sequence length="158" mass="16701">MRQPHGHAVDGLAGIVVVGRPGVVHAGAHRRQVRFGPVCLEFQDVLPIHVPPFVPSTSIASESGPVVERSHASAAHVATHHPLFGPAFDPSIPCFLRFVARRWKGRGPAVLVGVTSAAHAASVAKHERYDAQVTIEGQQMAVVKVTAKRLAAADKAAI</sequence>
<accession>B9TKJ3</accession>
<dbReference type="EMBL" id="EQ985378">
    <property type="protein sequence ID" value="EEF23622.1"/>
    <property type="molecule type" value="Genomic_DNA"/>
</dbReference>
<gene>
    <name evidence="1" type="ORF">RCOM_1822970</name>
</gene>
<proteinExistence type="predicted"/>